<evidence type="ECO:0000256" key="7">
    <source>
        <dbReference type="ARBA" id="ARBA00022840"/>
    </source>
</evidence>
<dbReference type="Gene3D" id="1.10.486.10">
    <property type="entry name" value="PCRA, domain 4"/>
    <property type="match status" value="1"/>
</dbReference>
<feature type="compositionally biased region" description="Low complexity" evidence="15">
    <location>
        <begin position="923"/>
        <end position="936"/>
    </location>
</feature>
<feature type="domain" description="UvrD-like helicase ATP-binding" evidence="16">
    <location>
        <begin position="3"/>
        <end position="477"/>
    </location>
</feature>
<dbReference type="InterPro" id="IPR038726">
    <property type="entry name" value="PDDEXK_AddAB-type"/>
</dbReference>
<evidence type="ECO:0000256" key="14">
    <source>
        <dbReference type="PROSITE-ProRule" id="PRU00560"/>
    </source>
</evidence>
<dbReference type="GO" id="GO:0033202">
    <property type="term" value="C:DNA helicase complex"/>
    <property type="evidence" value="ECO:0007669"/>
    <property type="project" value="TreeGrafter"/>
</dbReference>
<evidence type="ECO:0000256" key="10">
    <source>
        <dbReference type="ARBA" id="ARBA00023235"/>
    </source>
</evidence>
<keyword evidence="9" id="KW-0234">DNA repair</keyword>
<dbReference type="GO" id="GO:0004527">
    <property type="term" value="F:exonuclease activity"/>
    <property type="evidence" value="ECO:0007669"/>
    <property type="project" value="UniProtKB-KW"/>
</dbReference>
<dbReference type="SUPFAM" id="SSF52540">
    <property type="entry name" value="P-loop containing nucleoside triphosphate hydrolases"/>
    <property type="match status" value="1"/>
</dbReference>
<feature type="region of interest" description="Disordered" evidence="15">
    <location>
        <begin position="923"/>
        <end position="971"/>
    </location>
</feature>
<evidence type="ECO:0000256" key="3">
    <source>
        <dbReference type="ARBA" id="ARBA00022763"/>
    </source>
</evidence>
<accession>A0A6B1F3B5</accession>
<comment type="catalytic activity">
    <reaction evidence="11">
        <text>Couples ATP hydrolysis with the unwinding of duplex DNA by translocating in the 3'-5' direction.</text>
        <dbReference type="EC" id="5.6.2.4"/>
    </reaction>
</comment>
<keyword evidence="2 14" id="KW-0547">Nucleotide-binding</keyword>
<evidence type="ECO:0000256" key="2">
    <source>
        <dbReference type="ARBA" id="ARBA00022741"/>
    </source>
</evidence>
<dbReference type="PANTHER" id="PTHR11070:SF2">
    <property type="entry name" value="ATP-DEPENDENT DNA HELICASE SRS2"/>
    <property type="match status" value="1"/>
</dbReference>
<keyword evidence="3" id="KW-0227">DNA damage</keyword>
<keyword evidence="8" id="KW-0238">DNA-binding</keyword>
<evidence type="ECO:0000256" key="1">
    <source>
        <dbReference type="ARBA" id="ARBA00022722"/>
    </source>
</evidence>
<evidence type="ECO:0000256" key="13">
    <source>
        <dbReference type="ARBA" id="ARBA00048988"/>
    </source>
</evidence>
<keyword evidence="10" id="KW-0413">Isomerase</keyword>
<dbReference type="InterPro" id="IPR000212">
    <property type="entry name" value="DNA_helicase_UvrD/REP"/>
</dbReference>
<dbReference type="PANTHER" id="PTHR11070">
    <property type="entry name" value="UVRD / RECB / PCRA DNA HELICASE FAMILY MEMBER"/>
    <property type="match status" value="1"/>
</dbReference>
<evidence type="ECO:0000256" key="8">
    <source>
        <dbReference type="ARBA" id="ARBA00023125"/>
    </source>
</evidence>
<feature type="domain" description="UvrD-like helicase C-terminal" evidence="17">
    <location>
        <begin position="496"/>
        <end position="782"/>
    </location>
</feature>
<name>A0A6B1F3B5_9SYNE</name>
<proteinExistence type="predicted"/>
<keyword evidence="1" id="KW-0540">Nuclease</keyword>
<dbReference type="GO" id="GO:0005829">
    <property type="term" value="C:cytosol"/>
    <property type="evidence" value="ECO:0007669"/>
    <property type="project" value="TreeGrafter"/>
</dbReference>
<evidence type="ECO:0000259" key="17">
    <source>
        <dbReference type="PROSITE" id="PS51217"/>
    </source>
</evidence>
<keyword evidence="6" id="KW-0269">Exonuclease</keyword>
<dbReference type="InterPro" id="IPR027417">
    <property type="entry name" value="P-loop_NTPase"/>
</dbReference>
<gene>
    <name evidence="18" type="primary">addA</name>
    <name evidence="18" type="ORF">F4162_00120</name>
</gene>
<dbReference type="Gene3D" id="3.40.50.300">
    <property type="entry name" value="P-loop containing nucleotide triphosphate hydrolases"/>
    <property type="match status" value="4"/>
</dbReference>
<dbReference type="Pfam" id="PF13361">
    <property type="entry name" value="UvrD_C"/>
    <property type="match status" value="1"/>
</dbReference>
<keyword evidence="7 14" id="KW-0067">ATP-binding</keyword>
<evidence type="ECO:0000256" key="11">
    <source>
        <dbReference type="ARBA" id="ARBA00034617"/>
    </source>
</evidence>
<comment type="caution">
    <text evidence="18">The sequence shown here is derived from an EMBL/GenBank/DDBJ whole genome shotgun (WGS) entry which is preliminary data.</text>
</comment>
<dbReference type="Pfam" id="PF00580">
    <property type="entry name" value="UvrD-helicase"/>
    <property type="match status" value="1"/>
</dbReference>
<evidence type="ECO:0000259" key="16">
    <source>
        <dbReference type="PROSITE" id="PS51198"/>
    </source>
</evidence>
<dbReference type="GO" id="GO:0000725">
    <property type="term" value="P:recombinational repair"/>
    <property type="evidence" value="ECO:0007669"/>
    <property type="project" value="TreeGrafter"/>
</dbReference>
<reference evidence="18" key="1">
    <citation type="submission" date="2019-09" db="EMBL/GenBank/DDBJ databases">
        <title>Characterisation of the sponge microbiome using genome-centric metagenomics.</title>
        <authorList>
            <person name="Engelberts J.P."/>
            <person name="Robbins S.J."/>
            <person name="De Goeij J.M."/>
            <person name="Aranda M."/>
            <person name="Bell S.C."/>
            <person name="Webster N.S."/>
        </authorList>
    </citation>
    <scope>NUCLEOTIDE SEQUENCE</scope>
    <source>
        <strain evidence="18">SB0676_bin_10</strain>
    </source>
</reference>
<protein>
    <recommendedName>
        <fullName evidence="12">DNA 3'-5' helicase</fullName>
        <ecNumber evidence="12">5.6.2.4</ecNumber>
    </recommendedName>
</protein>
<feature type="binding site" evidence="14">
    <location>
        <begin position="24"/>
        <end position="31"/>
    </location>
    <ligand>
        <name>ATP</name>
        <dbReference type="ChEBI" id="CHEBI:30616"/>
    </ligand>
</feature>
<evidence type="ECO:0000256" key="12">
    <source>
        <dbReference type="ARBA" id="ARBA00034808"/>
    </source>
</evidence>
<evidence type="ECO:0000256" key="9">
    <source>
        <dbReference type="ARBA" id="ARBA00023204"/>
    </source>
</evidence>
<evidence type="ECO:0000256" key="5">
    <source>
        <dbReference type="ARBA" id="ARBA00022806"/>
    </source>
</evidence>
<dbReference type="InterPro" id="IPR014016">
    <property type="entry name" value="UvrD-like_ATP-bd"/>
</dbReference>
<evidence type="ECO:0000313" key="18">
    <source>
        <dbReference type="EMBL" id="MYG37451.1"/>
    </source>
</evidence>
<dbReference type="PROSITE" id="PS51198">
    <property type="entry name" value="UVRD_HELICASE_ATP_BIND"/>
    <property type="match status" value="1"/>
</dbReference>
<dbReference type="InterPro" id="IPR011335">
    <property type="entry name" value="Restrct_endonuc-II-like"/>
</dbReference>
<dbReference type="InterPro" id="IPR014151">
    <property type="entry name" value="DNA_helicase_AddA"/>
</dbReference>
<keyword evidence="5 14" id="KW-0347">Helicase</keyword>
<comment type="catalytic activity">
    <reaction evidence="13">
        <text>ATP + H2O = ADP + phosphate + H(+)</text>
        <dbReference type="Rhea" id="RHEA:13065"/>
        <dbReference type="ChEBI" id="CHEBI:15377"/>
        <dbReference type="ChEBI" id="CHEBI:15378"/>
        <dbReference type="ChEBI" id="CHEBI:30616"/>
        <dbReference type="ChEBI" id="CHEBI:43474"/>
        <dbReference type="ChEBI" id="CHEBI:456216"/>
        <dbReference type="EC" id="5.6.2.4"/>
    </reaction>
</comment>
<dbReference type="PROSITE" id="PS51217">
    <property type="entry name" value="UVRD_HELICASE_CTER"/>
    <property type="match status" value="1"/>
</dbReference>
<evidence type="ECO:0000256" key="4">
    <source>
        <dbReference type="ARBA" id="ARBA00022801"/>
    </source>
</evidence>
<dbReference type="NCBIfam" id="TIGR02784">
    <property type="entry name" value="addA_alphas"/>
    <property type="match status" value="1"/>
</dbReference>
<dbReference type="EMBL" id="VYDO01000005">
    <property type="protein sequence ID" value="MYG37451.1"/>
    <property type="molecule type" value="Genomic_DNA"/>
</dbReference>
<keyword evidence="4 14" id="KW-0378">Hydrolase</keyword>
<dbReference type="GO" id="GO:0003677">
    <property type="term" value="F:DNA binding"/>
    <property type="evidence" value="ECO:0007669"/>
    <property type="project" value="UniProtKB-KW"/>
</dbReference>
<dbReference type="SUPFAM" id="SSF52980">
    <property type="entry name" value="Restriction endonuclease-like"/>
    <property type="match status" value="1"/>
</dbReference>
<dbReference type="InterPro" id="IPR011604">
    <property type="entry name" value="PDDEXK-like_dom_sf"/>
</dbReference>
<dbReference type="InterPro" id="IPR014017">
    <property type="entry name" value="DNA_helicase_UvrD-like_C"/>
</dbReference>
<evidence type="ECO:0000256" key="15">
    <source>
        <dbReference type="SAM" id="MobiDB-lite"/>
    </source>
</evidence>
<dbReference type="Gene3D" id="3.90.320.10">
    <property type="match status" value="1"/>
</dbReference>
<dbReference type="GO" id="GO:0005524">
    <property type="term" value="F:ATP binding"/>
    <property type="evidence" value="ECO:0007669"/>
    <property type="project" value="UniProtKB-UniRule"/>
</dbReference>
<evidence type="ECO:0000256" key="6">
    <source>
        <dbReference type="ARBA" id="ARBA00022839"/>
    </source>
</evidence>
<dbReference type="EC" id="5.6.2.4" evidence="12"/>
<dbReference type="AlphaFoldDB" id="A0A6B1F3B5"/>
<dbReference type="GO" id="GO:0043138">
    <property type="term" value="F:3'-5' DNA helicase activity"/>
    <property type="evidence" value="ECO:0007669"/>
    <property type="project" value="UniProtKB-EC"/>
</dbReference>
<sequence>MSLDSATERQVQASRPARSTWLAANAGSGKTRVLTNRVARLLLSGARPEQILCLTYTKAAAAEMQNRLFRTLGNWAMLPDSALRQELGALGETALTPRQLRQARTLFACAIETPGGLQIQTIHAFCAGLLRRFPLEAGVGPQFEEMDDHAAARLAHQIVHSMAEGRHGPLLDRLAAQLGGEDSLARVILQVVSNREAFQQHSLPWPRLLEIFSLPPAITEQTLVDQVFLPGDLELLAQLRTRLAGSSKGDQNAAKKLASLAAANPTVADVALLEGVLLTGATAMKPHAAKTGAFPTRALRKTTASLIPPLEALMVRVEQARPQRLGLAAAQRSMALHGFAAAFLPIYAHEKQRRGWLDFDDLIQKSGFLLRDSSVADWVLFRLDRGVDHVLVDEAQDTSPRQWDVIDQLTQEFSSGEGARTVQRTVFVVGDKKQSIYSFQGADPKAFDTMAGVFGKRLEGANLHLQKLHLEYSFRSAPVILQLVDAVFEGQEEAGFSPREHHKAFKEALPGRVDLWLLAPRITGAEQPAWSDAREYTHPRPPAKVLAEQVAAFIHGLIHCGETIPVTTGDKTIQRRRIRPEDVLILVQRRSELFTEIIAACKAKALPIAGKDRLKVAAELAVKDLMALLRFLATPADDLSLAEALKSPIFGWSEQQLFSLAHHRPPGYSLGKALQNQAARHPDTVAVLEDLRNKTDYLRPYELLERILTRHGSRQRLMGRLGPEAEDGIDALLGQALTYETAEIPSLTGFVAWATTDAFEVKRQLSEASDRVRVMTVHGAKGLEAPIVILPDTVAQKKAPGSDQLVSTACGGLLWNTKAGDQPDCLRQAVAQQRQKEQEEHLRLLYVAMTRAQTWLIVAGSGEVKGEADNWYNQIHQGIGRVAAAVNVGEVQGITVEPDVQRKKGLYPSGEIVRLSCGDWCAPQRQQNDQPSRQQQAGVPSHLWRPPRRQEPVAAPEVINPSRLDGDKALPGEAGLNQDLAMARGTAIHHLLEILPCIPSARWRGVAAQLLHQCLHDDHQFSESERDAMAQEAVDVLSAPALAQVFAEDALAEVGFSVVVDGQPDDRPMQGVMDRVLVRPDKVQVIDFKTNATVPATPQDCPEGILRQMGAYRQALAILYPDRFVEAAVLWTRTATMMPLPNRLLQDAWQHDQATRSPAL</sequence>
<dbReference type="Pfam" id="PF12705">
    <property type="entry name" value="PDDEXK_1"/>
    <property type="match status" value="1"/>
</dbReference>
<organism evidence="18">
    <name type="scientific">Synechococcus sp. SB0676_bin_10</name>
    <dbReference type="NCBI Taxonomy" id="2604869"/>
    <lineage>
        <taxon>Bacteria</taxon>
        <taxon>Bacillati</taxon>
        <taxon>Cyanobacteriota</taxon>
        <taxon>Cyanophyceae</taxon>
        <taxon>Synechococcales</taxon>
        <taxon>Synechococcaceae</taxon>
        <taxon>Synechococcus</taxon>
    </lineage>
</organism>